<protein>
    <recommendedName>
        <fullName evidence="4">Copper resistance protein D domain-containing protein</fullName>
    </recommendedName>
</protein>
<dbReference type="RefSeq" id="WP_324779025.1">
    <property type="nucleotide sequence ID" value="NZ_CP141769.1"/>
</dbReference>
<evidence type="ECO:0000313" key="3">
    <source>
        <dbReference type="Proteomes" id="UP001334732"/>
    </source>
</evidence>
<feature type="transmembrane region" description="Helical" evidence="1">
    <location>
        <begin position="6"/>
        <end position="30"/>
    </location>
</feature>
<keyword evidence="1" id="KW-0472">Membrane</keyword>
<evidence type="ECO:0008006" key="4">
    <source>
        <dbReference type="Google" id="ProtNLM"/>
    </source>
</evidence>
<gene>
    <name evidence="2" type="ORF">VA613_10815</name>
</gene>
<feature type="transmembrane region" description="Helical" evidence="1">
    <location>
        <begin position="118"/>
        <end position="135"/>
    </location>
</feature>
<keyword evidence="1" id="KW-1133">Transmembrane helix</keyword>
<keyword evidence="1" id="KW-0812">Transmembrane</keyword>
<accession>A0ABZ1CH16</accession>
<organism evidence="2 3">
    <name type="scientific">Thiobacillus sedimenti</name>
    <dbReference type="NCBI Taxonomy" id="3110231"/>
    <lineage>
        <taxon>Bacteria</taxon>
        <taxon>Pseudomonadati</taxon>
        <taxon>Pseudomonadota</taxon>
        <taxon>Betaproteobacteria</taxon>
        <taxon>Nitrosomonadales</taxon>
        <taxon>Thiobacillaceae</taxon>
        <taxon>Thiobacillus</taxon>
    </lineage>
</organism>
<proteinExistence type="predicted"/>
<evidence type="ECO:0000313" key="2">
    <source>
        <dbReference type="EMBL" id="WRS38494.1"/>
    </source>
</evidence>
<feature type="transmembrane region" description="Helical" evidence="1">
    <location>
        <begin position="74"/>
        <end position="97"/>
    </location>
</feature>
<dbReference type="EMBL" id="CP141769">
    <property type="protein sequence ID" value="WRS38494.1"/>
    <property type="molecule type" value="Genomic_DNA"/>
</dbReference>
<feature type="transmembrane region" description="Helical" evidence="1">
    <location>
        <begin position="42"/>
        <end position="68"/>
    </location>
</feature>
<dbReference type="Proteomes" id="UP001334732">
    <property type="component" value="Chromosome"/>
</dbReference>
<keyword evidence="3" id="KW-1185">Reference proteome</keyword>
<evidence type="ECO:0000256" key="1">
    <source>
        <dbReference type="SAM" id="Phobius"/>
    </source>
</evidence>
<name>A0ABZ1CH16_9PROT</name>
<sequence length="136" mass="14348">MSPENLAYALTQVVHNFGAVAVLGGAAFALWPAPRLEAGRAFAWLILAAWAAQLASGGVFGLVSYHYYGETPDLSSVAMTALVVKITAAVAGVLLSARVLLRGRQWRPDAMKRTFQGLAALGAVALTAAAFLRWFS</sequence>
<reference evidence="2 3" key="1">
    <citation type="submission" date="2023-12" db="EMBL/GenBank/DDBJ databases">
        <title>Thiobacillus sedimentum sp. nov., a chemolithoautotrophic sulfur-oxidizing bacterium isolated from freshwater sediment.</title>
        <authorList>
            <person name="Luo J."/>
            <person name="Dai C."/>
        </authorList>
    </citation>
    <scope>NUCLEOTIDE SEQUENCE [LARGE SCALE GENOMIC DNA]</scope>
    <source>
        <strain evidence="2 3">SCUT-2</strain>
    </source>
</reference>